<feature type="domain" description="NADP-dependent oxidoreductase" evidence="1">
    <location>
        <begin position="49"/>
        <end position="352"/>
    </location>
</feature>
<evidence type="ECO:0000313" key="2">
    <source>
        <dbReference type="EMBL" id="GAA2214865.1"/>
    </source>
</evidence>
<keyword evidence="3" id="KW-1185">Reference proteome</keyword>
<protein>
    <submittedName>
        <fullName evidence="2">Aldo/keto reductase</fullName>
    </submittedName>
</protein>
<dbReference type="Pfam" id="PF00248">
    <property type="entry name" value="Aldo_ket_red"/>
    <property type="match status" value="1"/>
</dbReference>
<comment type="caution">
    <text evidence="2">The sequence shown here is derived from an EMBL/GenBank/DDBJ whole genome shotgun (WGS) entry which is preliminary data.</text>
</comment>
<reference evidence="2 3" key="1">
    <citation type="journal article" date="2019" name="Int. J. Syst. Evol. Microbiol.">
        <title>The Global Catalogue of Microorganisms (GCM) 10K type strain sequencing project: providing services to taxonomists for standard genome sequencing and annotation.</title>
        <authorList>
            <consortium name="The Broad Institute Genomics Platform"/>
            <consortium name="The Broad Institute Genome Sequencing Center for Infectious Disease"/>
            <person name="Wu L."/>
            <person name="Ma J."/>
        </authorList>
    </citation>
    <scope>NUCLEOTIDE SEQUENCE [LARGE SCALE GENOMIC DNA]</scope>
    <source>
        <strain evidence="2 3">JCM 16114</strain>
    </source>
</reference>
<dbReference type="SUPFAM" id="SSF51430">
    <property type="entry name" value="NAD(P)-linked oxidoreductase"/>
    <property type="match status" value="1"/>
</dbReference>
<dbReference type="Gene3D" id="3.20.20.100">
    <property type="entry name" value="NADP-dependent oxidoreductase domain"/>
    <property type="match status" value="1"/>
</dbReference>
<gene>
    <name evidence="2" type="ORF">GCM10009850_103320</name>
</gene>
<evidence type="ECO:0000313" key="3">
    <source>
        <dbReference type="Proteomes" id="UP001499843"/>
    </source>
</evidence>
<name>A0ABN3CZE2_9ACTN</name>
<proteinExistence type="predicted"/>
<dbReference type="PRINTS" id="PR00069">
    <property type="entry name" value="ALDKETRDTASE"/>
</dbReference>
<dbReference type="EMBL" id="BAAAQX010000045">
    <property type="protein sequence ID" value="GAA2214865.1"/>
    <property type="molecule type" value="Genomic_DNA"/>
</dbReference>
<sequence length="353" mass="38285">MSMLKPVSSTTSAGVYTLTRVKNLTWSALQVNRFDMECAPGLRVPAMDIALGTIPFGTAVDLDTTFAILDRFAEAGGTRIDTANNYPFWVEGRTGDESELAVGAWLAARGNRDEVVISTKVGARPTVPGDLTLDSAEGLSAAAVAKGAEGSLTRLRTDYIDVYWSHIEDRSVPIEETLGAFEELAQAGKVRAVGASNMPAWRLERARNVSAARGWIPYTHVQQRHTYLRPRPDTKLPESGHRLVSDDLLGYLAAEPDLTLWAYNTLMFGAYTRADRPLPEIYDHPGTTRRLAVLHEVAGELGATPNQVVLAWLMAGGIVPIVGVSTLEQLEEAIGAADLKLDAELRERMDAAA</sequence>
<evidence type="ECO:0000259" key="1">
    <source>
        <dbReference type="Pfam" id="PF00248"/>
    </source>
</evidence>
<dbReference type="InterPro" id="IPR020471">
    <property type="entry name" value="AKR"/>
</dbReference>
<dbReference type="PANTHER" id="PTHR43364:SF6">
    <property type="entry name" value="OXIDOREDUCTASE-RELATED"/>
    <property type="match status" value="1"/>
</dbReference>
<dbReference type="InterPro" id="IPR036812">
    <property type="entry name" value="NAD(P)_OxRdtase_dom_sf"/>
</dbReference>
<dbReference type="InterPro" id="IPR023210">
    <property type="entry name" value="NADP_OxRdtase_dom"/>
</dbReference>
<dbReference type="PANTHER" id="PTHR43364">
    <property type="entry name" value="NADH-SPECIFIC METHYLGLYOXAL REDUCTASE-RELATED"/>
    <property type="match status" value="1"/>
</dbReference>
<dbReference type="InterPro" id="IPR050523">
    <property type="entry name" value="AKR_Detox_Biosynth"/>
</dbReference>
<dbReference type="Proteomes" id="UP001499843">
    <property type="component" value="Unassembled WGS sequence"/>
</dbReference>
<organism evidence="2 3">
    <name type="scientific">Nonomuraea monospora</name>
    <dbReference type="NCBI Taxonomy" id="568818"/>
    <lineage>
        <taxon>Bacteria</taxon>
        <taxon>Bacillati</taxon>
        <taxon>Actinomycetota</taxon>
        <taxon>Actinomycetes</taxon>
        <taxon>Streptosporangiales</taxon>
        <taxon>Streptosporangiaceae</taxon>
        <taxon>Nonomuraea</taxon>
    </lineage>
</organism>
<accession>A0ABN3CZE2</accession>